<evidence type="ECO:0000256" key="1">
    <source>
        <dbReference type="SAM" id="SignalP"/>
    </source>
</evidence>
<proteinExistence type="predicted"/>
<keyword evidence="4" id="KW-1185">Reference proteome</keyword>
<evidence type="ECO:0000313" key="3">
    <source>
        <dbReference type="EMBL" id="GIT94185.1"/>
    </source>
</evidence>
<dbReference type="InterPro" id="IPR011990">
    <property type="entry name" value="TPR-like_helical_dom_sf"/>
</dbReference>
<dbReference type="Gene3D" id="1.25.40.10">
    <property type="entry name" value="Tetratricopeptide repeat domain"/>
    <property type="match status" value="1"/>
</dbReference>
<dbReference type="InterPro" id="IPR006597">
    <property type="entry name" value="Sel1-like"/>
</dbReference>
<reference evidence="3 4" key="1">
    <citation type="submission" date="2021-05" db="EMBL/GenBank/DDBJ databases">
        <title>Bacteria Genome sequencing.</title>
        <authorList>
            <person name="Takabe Y."/>
            <person name="Nakajima Y."/>
            <person name="Suzuki S."/>
            <person name="Shiozaki T."/>
        </authorList>
    </citation>
    <scope>NUCLEOTIDE SEQUENCE [LARGE SCALE GENOMIC DNA]</scope>
    <source>
        <strain evidence="3 4">AI_62</strain>
    </source>
</reference>
<dbReference type="PANTHER" id="PTHR11102">
    <property type="entry name" value="SEL-1-LIKE PROTEIN"/>
    <property type="match status" value="1"/>
</dbReference>
<evidence type="ECO:0000259" key="2">
    <source>
        <dbReference type="Pfam" id="PF01471"/>
    </source>
</evidence>
<feature type="chain" id="PRO_5045197914" description="Peptidoglycan binding-like domain-containing protein" evidence="1">
    <location>
        <begin position="23"/>
        <end position="744"/>
    </location>
</feature>
<name>A0ABQ4NIY5_9RHOB</name>
<dbReference type="SUPFAM" id="SSF47090">
    <property type="entry name" value="PGBD-like"/>
    <property type="match status" value="1"/>
</dbReference>
<organism evidence="3 4">
    <name type="scientific">Jannaschia pagri</name>
    <dbReference type="NCBI Taxonomy" id="2829797"/>
    <lineage>
        <taxon>Bacteria</taxon>
        <taxon>Pseudomonadati</taxon>
        <taxon>Pseudomonadota</taxon>
        <taxon>Alphaproteobacteria</taxon>
        <taxon>Rhodobacterales</taxon>
        <taxon>Roseobacteraceae</taxon>
        <taxon>Jannaschia</taxon>
    </lineage>
</organism>
<keyword evidence="1" id="KW-0732">Signal</keyword>
<dbReference type="SUPFAM" id="SSF81901">
    <property type="entry name" value="HCP-like"/>
    <property type="match status" value="1"/>
</dbReference>
<dbReference type="Pfam" id="PF08238">
    <property type="entry name" value="Sel1"/>
    <property type="match status" value="2"/>
</dbReference>
<feature type="signal peptide" evidence="1">
    <location>
        <begin position="1"/>
        <end position="22"/>
    </location>
</feature>
<dbReference type="EMBL" id="BPFH01000001">
    <property type="protein sequence ID" value="GIT94185.1"/>
    <property type="molecule type" value="Genomic_DNA"/>
</dbReference>
<dbReference type="RefSeq" id="WP_220747675.1">
    <property type="nucleotide sequence ID" value="NZ_BPFH01000001.1"/>
</dbReference>
<feature type="domain" description="Peptidoglycan binding-like" evidence="2">
    <location>
        <begin position="704"/>
        <end position="736"/>
    </location>
</feature>
<accession>A0ABQ4NIY5</accession>
<dbReference type="Proteomes" id="UP000786693">
    <property type="component" value="Unassembled WGS sequence"/>
</dbReference>
<evidence type="ECO:0000313" key="4">
    <source>
        <dbReference type="Proteomes" id="UP000786693"/>
    </source>
</evidence>
<dbReference type="SMART" id="SM00671">
    <property type="entry name" value="SEL1"/>
    <property type="match status" value="3"/>
</dbReference>
<dbReference type="PANTHER" id="PTHR11102:SF160">
    <property type="entry name" value="ERAD-ASSOCIATED E3 UBIQUITIN-PROTEIN LIGASE COMPONENT HRD3"/>
    <property type="match status" value="1"/>
</dbReference>
<sequence>MGRIASFIVVVWAALTATLANADPQTSARMQLLFIGADPADGAPGPLPADMPILQMAALPTADAVTNEVFGALLRSNPVSTFVTTPGAGEAQFEQFFLVSDITLDTGEGGLQIGTSGDMHDAAEFSRRLSALVDAFNPEHRRVAFLRVQDPKQLFPVSMAELQDAVGASGFDLLAVMIYDDDGAGACAQDVTRAIHYPIVTGVADRAPFGNDDAISSVAEVNDFLGAALHRMSARGNACGPKYSVILKSGDDDTAALINHTDLPGFAELETQLYHETFEALFLLESDDQAELQAFLDTCVYCPNEGALADRRAYMRQVELARKLEEEVWAQISADTSQRRLRIYLSNCTLCTFKEEAEAQIAHMDAVEAAFEQEATQFAAAASERDLVALRAYVDDCVACAEVENARTLISDLENDAVYQAELKALQAAKVSGNVEVMKAYLTDCVLCDARGEIEDLIARETRRVAASAPCFAAAGLPQSGGPRKLEAIDQSAARQVCNRALADFPDDPALKTMIGRIDHAAGDVVRARNAYSKGVEAAVPAAYGLLAYTHYAPEAGGEADLETAERLATAGADLGDWLSQELLTVLYSKNLIPGKDAGDAFTLASALAGEGNALAQFFVGYFYLTGSGVDADETNAVTWLGQAVEQGYLHAFSFLAELHEQGRGTELSPDRAADLYWAAFLRSDPTAKERLTTQLSSRHPDVVRSVQQRLRTEGVYRGQIDGIAGPSTVSAVQTFSDTLTENG</sequence>
<gene>
    <name evidence="3" type="ORF">JANAI62_08080</name>
</gene>
<comment type="caution">
    <text evidence="3">The sequence shown here is derived from an EMBL/GenBank/DDBJ whole genome shotgun (WGS) entry which is preliminary data.</text>
</comment>
<dbReference type="InterPro" id="IPR050767">
    <property type="entry name" value="Sel1_AlgK"/>
</dbReference>
<protein>
    <recommendedName>
        <fullName evidence="2">Peptidoglycan binding-like domain-containing protein</fullName>
    </recommendedName>
</protein>
<dbReference type="InterPro" id="IPR036365">
    <property type="entry name" value="PGBD-like_sf"/>
</dbReference>
<dbReference type="InterPro" id="IPR002477">
    <property type="entry name" value="Peptidoglycan-bd-like"/>
</dbReference>
<dbReference type="Pfam" id="PF01471">
    <property type="entry name" value="PG_binding_1"/>
    <property type="match status" value="1"/>
</dbReference>